<comment type="similarity">
    <text evidence="9">Belongs to the ABC transporter superfamily. Drug exporter-1 (DrugE1) (TC 3.A.1.105) family.</text>
</comment>
<dbReference type="EMBL" id="BAAALN010000003">
    <property type="protein sequence ID" value="GAA1229123.1"/>
    <property type="molecule type" value="Genomic_DNA"/>
</dbReference>
<proteinExistence type="inferred from homology"/>
<evidence type="ECO:0000313" key="12">
    <source>
        <dbReference type="Proteomes" id="UP001500653"/>
    </source>
</evidence>
<organism evidence="11 12">
    <name type="scientific">Prauserella halophila</name>
    <dbReference type="NCBI Taxonomy" id="185641"/>
    <lineage>
        <taxon>Bacteria</taxon>
        <taxon>Bacillati</taxon>
        <taxon>Actinomycetota</taxon>
        <taxon>Actinomycetes</taxon>
        <taxon>Pseudonocardiales</taxon>
        <taxon>Pseudonocardiaceae</taxon>
        <taxon>Prauserella</taxon>
    </lineage>
</organism>
<dbReference type="PANTHER" id="PTHR42711">
    <property type="entry name" value="ABC TRANSPORTER ATP-BINDING PROTEIN"/>
    <property type="match status" value="1"/>
</dbReference>
<dbReference type="RefSeq" id="WP_253862730.1">
    <property type="nucleotide sequence ID" value="NZ_BAAALN010000003.1"/>
</dbReference>
<dbReference type="GO" id="GO:0005524">
    <property type="term" value="F:ATP binding"/>
    <property type="evidence" value="ECO:0007669"/>
    <property type="project" value="UniProtKB-KW"/>
</dbReference>
<keyword evidence="5 11" id="KW-0067">ATP-binding</keyword>
<keyword evidence="4" id="KW-0547">Nucleotide-binding</keyword>
<evidence type="ECO:0000256" key="1">
    <source>
        <dbReference type="ARBA" id="ARBA00004413"/>
    </source>
</evidence>
<evidence type="ECO:0000256" key="6">
    <source>
        <dbReference type="ARBA" id="ARBA00022967"/>
    </source>
</evidence>
<evidence type="ECO:0000256" key="5">
    <source>
        <dbReference type="ARBA" id="ARBA00022840"/>
    </source>
</evidence>
<evidence type="ECO:0000256" key="7">
    <source>
        <dbReference type="ARBA" id="ARBA00023136"/>
    </source>
</evidence>
<dbReference type="InterPro" id="IPR003439">
    <property type="entry name" value="ABC_transporter-like_ATP-bd"/>
</dbReference>
<dbReference type="SUPFAM" id="SSF52540">
    <property type="entry name" value="P-loop containing nucleoside triphosphate hydrolases"/>
    <property type="match status" value="1"/>
</dbReference>
<feature type="domain" description="ABC transporter" evidence="10">
    <location>
        <begin position="5"/>
        <end position="235"/>
    </location>
</feature>
<evidence type="ECO:0000259" key="10">
    <source>
        <dbReference type="PROSITE" id="PS50893"/>
    </source>
</evidence>
<dbReference type="InterPro" id="IPR003593">
    <property type="entry name" value="AAA+_ATPase"/>
</dbReference>
<dbReference type="InterPro" id="IPR005894">
    <property type="entry name" value="DrrA"/>
</dbReference>
<accession>A0ABP4GMR5</accession>
<dbReference type="Proteomes" id="UP001500653">
    <property type="component" value="Unassembled WGS sequence"/>
</dbReference>
<gene>
    <name evidence="11" type="ORF">GCM10009676_09510</name>
</gene>
<dbReference type="PROSITE" id="PS50893">
    <property type="entry name" value="ABC_TRANSPORTER_2"/>
    <property type="match status" value="1"/>
</dbReference>
<reference evidence="12" key="1">
    <citation type="journal article" date="2019" name="Int. J. Syst. Evol. Microbiol.">
        <title>The Global Catalogue of Microorganisms (GCM) 10K type strain sequencing project: providing services to taxonomists for standard genome sequencing and annotation.</title>
        <authorList>
            <consortium name="The Broad Institute Genomics Platform"/>
            <consortium name="The Broad Institute Genome Sequencing Center for Infectious Disease"/>
            <person name="Wu L."/>
            <person name="Ma J."/>
        </authorList>
    </citation>
    <scope>NUCLEOTIDE SEQUENCE [LARGE SCALE GENOMIC DNA]</scope>
    <source>
        <strain evidence="12">JCM 13023</strain>
    </source>
</reference>
<evidence type="ECO:0000313" key="11">
    <source>
        <dbReference type="EMBL" id="GAA1229123.1"/>
    </source>
</evidence>
<dbReference type="InterPro" id="IPR027417">
    <property type="entry name" value="P-loop_NTPase"/>
</dbReference>
<evidence type="ECO:0000256" key="8">
    <source>
        <dbReference type="ARBA" id="ARBA00023251"/>
    </source>
</evidence>
<keyword evidence="12" id="KW-1185">Reference proteome</keyword>
<keyword evidence="8" id="KW-0046">Antibiotic resistance</keyword>
<dbReference type="PANTHER" id="PTHR42711:SF19">
    <property type="entry name" value="DOXORUBICIN RESISTANCE ATP-BINDING PROTEIN DRRA"/>
    <property type="match status" value="1"/>
</dbReference>
<evidence type="ECO:0000256" key="4">
    <source>
        <dbReference type="ARBA" id="ARBA00022741"/>
    </source>
</evidence>
<keyword evidence="7" id="KW-0472">Membrane</keyword>
<protein>
    <submittedName>
        <fullName evidence="11">Daunorubicin resistance protein DrrA family ABC transporter ATP-binding protein</fullName>
    </submittedName>
</protein>
<comment type="caution">
    <text evidence="11">The sequence shown here is derived from an EMBL/GenBank/DDBJ whole genome shotgun (WGS) entry which is preliminary data.</text>
</comment>
<evidence type="ECO:0000256" key="3">
    <source>
        <dbReference type="ARBA" id="ARBA00022475"/>
    </source>
</evidence>
<dbReference type="NCBIfam" id="TIGR01188">
    <property type="entry name" value="drrA"/>
    <property type="match status" value="1"/>
</dbReference>
<dbReference type="PROSITE" id="PS00211">
    <property type="entry name" value="ABC_TRANSPORTER_1"/>
    <property type="match status" value="1"/>
</dbReference>
<dbReference type="InterPro" id="IPR050763">
    <property type="entry name" value="ABC_transporter_ATP-binding"/>
</dbReference>
<dbReference type="Gene3D" id="3.40.50.300">
    <property type="entry name" value="P-loop containing nucleotide triphosphate hydrolases"/>
    <property type="match status" value="1"/>
</dbReference>
<dbReference type="InterPro" id="IPR017871">
    <property type="entry name" value="ABC_transporter-like_CS"/>
</dbReference>
<evidence type="ECO:0000256" key="9">
    <source>
        <dbReference type="ARBA" id="ARBA00049985"/>
    </source>
</evidence>
<keyword evidence="6" id="KW-1278">Translocase</keyword>
<evidence type="ECO:0000256" key="2">
    <source>
        <dbReference type="ARBA" id="ARBA00022448"/>
    </source>
</evidence>
<dbReference type="SMART" id="SM00382">
    <property type="entry name" value="AAA"/>
    <property type="match status" value="1"/>
</dbReference>
<keyword evidence="3" id="KW-1003">Cell membrane</keyword>
<sequence length="317" mass="33408">MGIAIQAEGLRKRYGENEALRGVDLSVPTGTVLGVLGPNGAGKTTTVRILATLLSADAGHASVAGFDVAGRAREVRRRIGLTGQYAAVDERLTGRENLRLVGTLYHLGRRTAKRVADDLLERFDLTEAADRAVKGYSGGMRRRLDLAASLVARPEVLFLDEPTTGLDPHSRNTLWETIRGEVAAGVTVLLTTQYLEEADQLADRILVIDSGSVIAEGTADELKRKVGGERLAVRLTTPESAERAARALTGIGTAPATLDDDGLTVTVAMAPGIGAVAEAAGALDSLGLDVDDFGVRRPSLDDVFLSLTGKNTQVETG</sequence>
<name>A0ABP4GMR5_9PSEU</name>
<keyword evidence="2" id="KW-0813">Transport</keyword>
<dbReference type="Pfam" id="PF00005">
    <property type="entry name" value="ABC_tran"/>
    <property type="match status" value="1"/>
</dbReference>
<comment type="subcellular location">
    <subcellularLocation>
        <location evidence="1">Cell membrane</location>
        <topology evidence="1">Peripheral membrane protein</topology>
        <orientation evidence="1">Cytoplasmic side</orientation>
    </subcellularLocation>
</comment>